<dbReference type="PROSITE" id="PS52015">
    <property type="entry name" value="TONB_CTD"/>
    <property type="match status" value="1"/>
</dbReference>
<evidence type="ECO:0000313" key="8">
    <source>
        <dbReference type="Proteomes" id="UP001315686"/>
    </source>
</evidence>
<dbReference type="Gene3D" id="3.30.1150.10">
    <property type="match status" value="1"/>
</dbReference>
<dbReference type="InterPro" id="IPR037682">
    <property type="entry name" value="TonB_C"/>
</dbReference>
<dbReference type="AlphaFoldDB" id="A0AAP2CRY7"/>
<keyword evidence="2" id="KW-0812">Transmembrane</keyword>
<dbReference type="EMBL" id="JADQAZ010000003">
    <property type="protein sequence ID" value="MBT0958565.1"/>
    <property type="molecule type" value="Genomic_DNA"/>
</dbReference>
<dbReference type="GO" id="GO:0016020">
    <property type="term" value="C:membrane"/>
    <property type="evidence" value="ECO:0007669"/>
    <property type="project" value="UniProtKB-SubCell"/>
</dbReference>
<name>A0AAP2CRY7_9RHOB</name>
<feature type="domain" description="TonB C-terminal" evidence="6">
    <location>
        <begin position="241"/>
        <end position="327"/>
    </location>
</feature>
<feature type="compositionally biased region" description="Low complexity" evidence="5">
    <location>
        <begin position="149"/>
        <end position="159"/>
    </location>
</feature>
<evidence type="ECO:0000256" key="5">
    <source>
        <dbReference type="SAM" id="MobiDB-lite"/>
    </source>
</evidence>
<feature type="compositionally biased region" description="Low complexity" evidence="5">
    <location>
        <begin position="213"/>
        <end position="246"/>
    </location>
</feature>
<comment type="subcellular location">
    <subcellularLocation>
        <location evidence="1">Membrane</location>
        <topology evidence="1">Single-pass membrane protein</topology>
    </subcellularLocation>
</comment>
<evidence type="ECO:0000256" key="1">
    <source>
        <dbReference type="ARBA" id="ARBA00004167"/>
    </source>
</evidence>
<keyword evidence="8" id="KW-1185">Reference proteome</keyword>
<keyword evidence="3" id="KW-1133">Transmembrane helix</keyword>
<dbReference type="InterPro" id="IPR006260">
    <property type="entry name" value="TonB/TolA_C"/>
</dbReference>
<proteinExistence type="predicted"/>
<comment type="caution">
    <text evidence="7">The sequence shown here is derived from an EMBL/GenBank/DDBJ whole genome shotgun (WGS) entry which is preliminary data.</text>
</comment>
<reference evidence="7 8" key="1">
    <citation type="journal article" date="2021" name="Arch. Microbiol.">
        <title>Harenicola maris gen. nov., sp. nov. isolated from the Sea of Japan shallow sediments.</title>
        <authorList>
            <person name="Romanenko L.A."/>
            <person name="Kurilenko V.V."/>
            <person name="Chernysheva N.Y."/>
            <person name="Tekutyeva L.A."/>
            <person name="Velansky P.V."/>
            <person name="Svetashev V.I."/>
            <person name="Isaeva M.P."/>
        </authorList>
    </citation>
    <scope>NUCLEOTIDE SEQUENCE [LARGE SCALE GENOMIC DNA]</scope>
    <source>
        <strain evidence="7 8">KMM 3653</strain>
    </source>
</reference>
<feature type="compositionally biased region" description="Low complexity" evidence="5">
    <location>
        <begin position="168"/>
        <end position="179"/>
    </location>
</feature>
<organism evidence="7 8">
    <name type="scientific">Harenicola maris</name>
    <dbReference type="NCBI Taxonomy" id="2841044"/>
    <lineage>
        <taxon>Bacteria</taxon>
        <taxon>Pseudomonadati</taxon>
        <taxon>Pseudomonadota</taxon>
        <taxon>Alphaproteobacteria</taxon>
        <taxon>Rhodobacterales</taxon>
        <taxon>Paracoccaceae</taxon>
        <taxon>Harenicola</taxon>
    </lineage>
</organism>
<evidence type="ECO:0000256" key="2">
    <source>
        <dbReference type="ARBA" id="ARBA00022692"/>
    </source>
</evidence>
<feature type="region of interest" description="Disordered" evidence="5">
    <location>
        <begin position="143"/>
        <end position="265"/>
    </location>
</feature>
<gene>
    <name evidence="7" type="ORF">IV417_14340</name>
</gene>
<evidence type="ECO:0000256" key="4">
    <source>
        <dbReference type="ARBA" id="ARBA00023136"/>
    </source>
</evidence>
<dbReference type="RefSeq" id="WP_327794793.1">
    <property type="nucleotide sequence ID" value="NZ_JADQAZ010000003.1"/>
</dbReference>
<protein>
    <submittedName>
        <fullName evidence="7">TonB family protein</fullName>
    </submittedName>
</protein>
<dbReference type="Pfam" id="PF13103">
    <property type="entry name" value="TonB_2"/>
    <property type="match status" value="1"/>
</dbReference>
<keyword evidence="4" id="KW-0472">Membrane</keyword>
<accession>A0AAP2CRY7</accession>
<dbReference type="SUPFAM" id="SSF74653">
    <property type="entry name" value="TolA/TonB C-terminal domain"/>
    <property type="match status" value="1"/>
</dbReference>
<evidence type="ECO:0000256" key="3">
    <source>
        <dbReference type="ARBA" id="ARBA00022989"/>
    </source>
</evidence>
<evidence type="ECO:0000313" key="7">
    <source>
        <dbReference type="EMBL" id="MBT0958565.1"/>
    </source>
</evidence>
<dbReference type="GO" id="GO:0055085">
    <property type="term" value="P:transmembrane transport"/>
    <property type="evidence" value="ECO:0007669"/>
    <property type="project" value="InterPro"/>
</dbReference>
<evidence type="ECO:0000259" key="6">
    <source>
        <dbReference type="PROSITE" id="PS52015"/>
    </source>
</evidence>
<dbReference type="NCBIfam" id="TIGR01352">
    <property type="entry name" value="tonB_Cterm"/>
    <property type="match status" value="1"/>
</dbReference>
<dbReference type="Proteomes" id="UP001315686">
    <property type="component" value="Unassembled WGS sequence"/>
</dbReference>
<sequence length="327" mass="33413">MIARSMAAKVVSLVTAGTLVIGGFFLTASDLEVEIEGGAEGAAMDIGTAFEDMVTGTLSAEPVETPVVEAMEPEVTEPQAVAAPMEAVEPVEAPAPEVTQAAPTQAAEALPVEPAQAALVPLPMQPLAPSEVPVVSAQAPAETIEAQEPESAAPPASQRPQRRDPAKAPKQVVPAPAKKTPVKKEPVKKTPVKKAPPKQAAKAPSGNAQRNNTKGAATTSSKTTKGTQSGTAKRQSAQSGNAAASNYPGQVMRRISRVSKPRVKSRGTAVIAFSVSGNGGLARVSVARSSGSAALDQAAVAVIRKAAPFPAPPKGAQRQFTIRIKGR</sequence>
<feature type="compositionally biased region" description="Basic residues" evidence="5">
    <location>
        <begin position="254"/>
        <end position="265"/>
    </location>
</feature>